<organism evidence="1 2">
    <name type="scientific">Tetrapyrgos nigripes</name>
    <dbReference type="NCBI Taxonomy" id="182062"/>
    <lineage>
        <taxon>Eukaryota</taxon>
        <taxon>Fungi</taxon>
        <taxon>Dikarya</taxon>
        <taxon>Basidiomycota</taxon>
        <taxon>Agaricomycotina</taxon>
        <taxon>Agaricomycetes</taxon>
        <taxon>Agaricomycetidae</taxon>
        <taxon>Agaricales</taxon>
        <taxon>Marasmiineae</taxon>
        <taxon>Marasmiaceae</taxon>
        <taxon>Tetrapyrgos</taxon>
    </lineage>
</organism>
<dbReference type="AlphaFoldDB" id="A0A8H5CV68"/>
<keyword evidence="2" id="KW-1185">Reference proteome</keyword>
<protein>
    <submittedName>
        <fullName evidence="1">Uncharacterized protein</fullName>
    </submittedName>
</protein>
<evidence type="ECO:0000313" key="1">
    <source>
        <dbReference type="EMBL" id="KAF5348183.1"/>
    </source>
</evidence>
<sequence length="80" mass="9263">MGRNEEKGKKGKGMPVIGHWQLRRRRHLNLSCYTGRLELVYEITTAGFMMQLVYLRPDLGGEGGLERPYDQKVHHHMKGV</sequence>
<name>A0A8H5CV68_9AGAR</name>
<evidence type="ECO:0000313" key="2">
    <source>
        <dbReference type="Proteomes" id="UP000559256"/>
    </source>
</evidence>
<accession>A0A8H5CV68</accession>
<reference evidence="1 2" key="1">
    <citation type="journal article" date="2020" name="ISME J.">
        <title>Uncovering the hidden diversity of litter-decomposition mechanisms in mushroom-forming fungi.</title>
        <authorList>
            <person name="Floudas D."/>
            <person name="Bentzer J."/>
            <person name="Ahren D."/>
            <person name="Johansson T."/>
            <person name="Persson P."/>
            <person name="Tunlid A."/>
        </authorList>
    </citation>
    <scope>NUCLEOTIDE SEQUENCE [LARGE SCALE GENOMIC DNA]</scope>
    <source>
        <strain evidence="1 2">CBS 291.85</strain>
    </source>
</reference>
<dbReference type="Proteomes" id="UP000559256">
    <property type="component" value="Unassembled WGS sequence"/>
</dbReference>
<dbReference type="EMBL" id="JAACJM010000087">
    <property type="protein sequence ID" value="KAF5348183.1"/>
    <property type="molecule type" value="Genomic_DNA"/>
</dbReference>
<comment type="caution">
    <text evidence="1">The sequence shown here is derived from an EMBL/GenBank/DDBJ whole genome shotgun (WGS) entry which is preliminary data.</text>
</comment>
<proteinExistence type="predicted"/>
<gene>
    <name evidence="1" type="ORF">D9758_014658</name>
</gene>